<dbReference type="GO" id="GO:0003684">
    <property type="term" value="F:damaged DNA binding"/>
    <property type="evidence" value="ECO:0007669"/>
    <property type="project" value="InterPro"/>
</dbReference>
<gene>
    <name evidence="17" type="ORF">CTT34_09535</name>
</gene>
<evidence type="ECO:0000256" key="11">
    <source>
        <dbReference type="ARBA" id="ARBA00023239"/>
    </source>
</evidence>
<evidence type="ECO:0000256" key="5">
    <source>
        <dbReference type="ARBA" id="ARBA00022763"/>
    </source>
</evidence>
<dbReference type="InterPro" id="IPR035937">
    <property type="entry name" value="FPG_N"/>
</dbReference>
<reference evidence="17 18" key="1">
    <citation type="submission" date="2017-10" db="EMBL/GenBank/DDBJ databases">
        <title>Coral associated bacteria.</title>
        <authorList>
            <person name="Wang X."/>
        </authorList>
    </citation>
    <scope>NUCLEOTIDE SEQUENCE [LARGE SCALE GENOMIC DNA]</scope>
    <source>
        <strain evidence="17 18">SCSIO 43005</strain>
    </source>
</reference>
<evidence type="ECO:0000256" key="6">
    <source>
        <dbReference type="ARBA" id="ARBA00022771"/>
    </source>
</evidence>
<dbReference type="PANTHER" id="PTHR42697:SF1">
    <property type="entry name" value="ENDONUCLEASE 8"/>
    <property type="match status" value="1"/>
</dbReference>
<evidence type="ECO:0000256" key="13">
    <source>
        <dbReference type="ARBA" id="ARBA00023295"/>
    </source>
</evidence>
<evidence type="ECO:0000259" key="15">
    <source>
        <dbReference type="PROSITE" id="PS51066"/>
    </source>
</evidence>
<evidence type="ECO:0000256" key="10">
    <source>
        <dbReference type="ARBA" id="ARBA00023204"/>
    </source>
</evidence>
<comment type="cofactor">
    <cofactor evidence="1">
        <name>Zn(2+)</name>
        <dbReference type="ChEBI" id="CHEBI:29105"/>
    </cofactor>
</comment>
<dbReference type="SMART" id="SM01232">
    <property type="entry name" value="H2TH"/>
    <property type="match status" value="1"/>
</dbReference>
<evidence type="ECO:0000256" key="4">
    <source>
        <dbReference type="ARBA" id="ARBA00022723"/>
    </source>
</evidence>
<keyword evidence="4" id="KW-0479">Metal-binding</keyword>
<dbReference type="PANTHER" id="PTHR42697">
    <property type="entry name" value="ENDONUCLEASE 8"/>
    <property type="match status" value="1"/>
</dbReference>
<dbReference type="GO" id="GO:0000703">
    <property type="term" value="F:oxidized pyrimidine nucleobase lesion DNA N-glycosylase activity"/>
    <property type="evidence" value="ECO:0007669"/>
    <property type="project" value="TreeGrafter"/>
</dbReference>
<dbReference type="Pfam" id="PF06831">
    <property type="entry name" value="H2TH"/>
    <property type="match status" value="1"/>
</dbReference>
<evidence type="ECO:0000256" key="9">
    <source>
        <dbReference type="ARBA" id="ARBA00023125"/>
    </source>
</evidence>
<comment type="similarity">
    <text evidence="2">Belongs to the FPG family.</text>
</comment>
<organism evidence="17 18">
    <name type="scientific">Vreelandella aquamarina</name>
    <dbReference type="NCBI Taxonomy" id="77097"/>
    <lineage>
        <taxon>Bacteria</taxon>
        <taxon>Pseudomonadati</taxon>
        <taxon>Pseudomonadota</taxon>
        <taxon>Gammaproteobacteria</taxon>
        <taxon>Oceanospirillales</taxon>
        <taxon>Halomonadaceae</taxon>
        <taxon>Vreelandella</taxon>
    </lineage>
</organism>
<dbReference type="PROSITE" id="PS51068">
    <property type="entry name" value="FPG_CAT"/>
    <property type="match status" value="1"/>
</dbReference>
<keyword evidence="5" id="KW-0227">DNA damage</keyword>
<keyword evidence="7" id="KW-0378">Hydrolase</keyword>
<evidence type="ECO:0000313" key="17">
    <source>
        <dbReference type="EMBL" id="QHD49913.1"/>
    </source>
</evidence>
<evidence type="ECO:0000256" key="14">
    <source>
        <dbReference type="PROSITE-ProRule" id="PRU00391"/>
    </source>
</evidence>
<evidence type="ECO:0000256" key="7">
    <source>
        <dbReference type="ARBA" id="ARBA00022801"/>
    </source>
</evidence>
<dbReference type="NCBIfam" id="NF007763">
    <property type="entry name" value="PRK10445.1"/>
    <property type="match status" value="1"/>
</dbReference>
<feature type="domain" description="Formamidopyrimidine-DNA glycosylase catalytic" evidence="16">
    <location>
        <begin position="2"/>
        <end position="118"/>
    </location>
</feature>
<dbReference type="AlphaFoldDB" id="A0A857GKV5"/>
<dbReference type="OrthoDB" id="5657047at2"/>
<evidence type="ECO:0000256" key="12">
    <source>
        <dbReference type="ARBA" id="ARBA00023268"/>
    </source>
</evidence>
<proteinExistence type="inferred from homology"/>
<evidence type="ECO:0000259" key="16">
    <source>
        <dbReference type="PROSITE" id="PS51068"/>
    </source>
</evidence>
<protein>
    <recommendedName>
        <fullName evidence="3">DNA-(apurinic or apyrimidinic site) lyase</fullName>
        <ecNumber evidence="3">4.2.99.18</ecNumber>
    </recommendedName>
</protein>
<dbReference type="SUPFAM" id="SSF81624">
    <property type="entry name" value="N-terminal domain of MutM-like DNA repair proteins"/>
    <property type="match status" value="1"/>
</dbReference>
<dbReference type="InterPro" id="IPR012319">
    <property type="entry name" value="FPG_cat"/>
</dbReference>
<sequence length="276" mass="31070">MPEGPEIRRAADRIEKQIGGKILEDVWFAFPELASQASSLIGVNVSAVDTWGKAMLIRFTDHRVLYSHNQLYGVWKLHAADKPPNTSRSLRVRLVADGRAASLYSASDVSLWEEERLAHHPFLSRLGPDLLSQQVSAADVQQRLLLPAFRRRSLGALLLDQGLVAGLGNYLRSEILFFSQLHPKQRPSDLTSEQLSVLSSHIIDITRKAYRTAGVTNQDAWIEQAIASGEPRRQWRFSVFERAGLSCHRCGSVIERMTVGSRRLYWCPRCQQSPSL</sequence>
<accession>A0A857GKV5</accession>
<keyword evidence="17" id="KW-0540">Nuclease</keyword>
<dbReference type="GO" id="GO:0008270">
    <property type="term" value="F:zinc ion binding"/>
    <property type="evidence" value="ECO:0007669"/>
    <property type="project" value="UniProtKB-KW"/>
</dbReference>
<dbReference type="Proteomes" id="UP000463949">
    <property type="component" value="Chromosome"/>
</dbReference>
<keyword evidence="13" id="KW-0326">Glycosidase</keyword>
<keyword evidence="12" id="KW-0511">Multifunctional enzyme</keyword>
<evidence type="ECO:0000256" key="3">
    <source>
        <dbReference type="ARBA" id="ARBA00012720"/>
    </source>
</evidence>
<evidence type="ECO:0000256" key="2">
    <source>
        <dbReference type="ARBA" id="ARBA00009409"/>
    </source>
</evidence>
<dbReference type="KEGG" id="hmd:CTT34_09535"/>
<dbReference type="EC" id="4.2.99.18" evidence="3"/>
<dbReference type="Gene3D" id="1.10.8.50">
    <property type="match status" value="1"/>
</dbReference>
<dbReference type="GO" id="GO:0140078">
    <property type="term" value="F:class I DNA-(apurinic or apyrimidinic site) endonuclease activity"/>
    <property type="evidence" value="ECO:0007669"/>
    <property type="project" value="UniProtKB-EC"/>
</dbReference>
<keyword evidence="8" id="KW-0862">Zinc</keyword>
<evidence type="ECO:0000256" key="1">
    <source>
        <dbReference type="ARBA" id="ARBA00001947"/>
    </source>
</evidence>
<dbReference type="Pfam" id="PF06827">
    <property type="entry name" value="zf-FPG_IleRS"/>
    <property type="match status" value="1"/>
</dbReference>
<evidence type="ECO:0000256" key="8">
    <source>
        <dbReference type="ARBA" id="ARBA00022833"/>
    </source>
</evidence>
<keyword evidence="9" id="KW-0238">DNA-binding</keyword>
<dbReference type="Pfam" id="PF01149">
    <property type="entry name" value="Fapy_DNA_glyco"/>
    <property type="match status" value="1"/>
</dbReference>
<dbReference type="InterPro" id="IPR010979">
    <property type="entry name" value="Ribosomal_uS13-like_H2TH"/>
</dbReference>
<dbReference type="PROSITE" id="PS51066">
    <property type="entry name" value="ZF_FPG_2"/>
    <property type="match status" value="1"/>
</dbReference>
<feature type="domain" description="FPG-type" evidence="15">
    <location>
        <begin position="238"/>
        <end position="272"/>
    </location>
</feature>
<dbReference type="InterPro" id="IPR010663">
    <property type="entry name" value="Znf_FPG/IleRS"/>
</dbReference>
<keyword evidence="17" id="KW-0255">Endonuclease</keyword>
<evidence type="ECO:0000313" key="18">
    <source>
        <dbReference type="Proteomes" id="UP000463949"/>
    </source>
</evidence>
<keyword evidence="6 14" id="KW-0863">Zinc-finger</keyword>
<dbReference type="InterPro" id="IPR000214">
    <property type="entry name" value="Znf_DNA_glyclase/AP_lyase"/>
</dbReference>
<dbReference type="InterPro" id="IPR015886">
    <property type="entry name" value="H2TH_FPG"/>
</dbReference>
<dbReference type="SUPFAM" id="SSF46946">
    <property type="entry name" value="S13-like H2TH domain"/>
    <property type="match status" value="1"/>
</dbReference>
<keyword evidence="10" id="KW-0234">DNA repair</keyword>
<dbReference type="RefSeq" id="WP_159342227.1">
    <property type="nucleotide sequence ID" value="NZ_CP024621.1"/>
</dbReference>
<dbReference type="EMBL" id="CP024621">
    <property type="protein sequence ID" value="QHD49913.1"/>
    <property type="molecule type" value="Genomic_DNA"/>
</dbReference>
<dbReference type="SUPFAM" id="SSF57716">
    <property type="entry name" value="Glucocorticoid receptor-like (DNA-binding domain)"/>
    <property type="match status" value="1"/>
</dbReference>
<dbReference type="SMART" id="SM00898">
    <property type="entry name" value="Fapy_DNA_glyco"/>
    <property type="match status" value="1"/>
</dbReference>
<keyword evidence="11" id="KW-0456">Lyase</keyword>
<dbReference type="GO" id="GO:0006284">
    <property type="term" value="P:base-excision repair"/>
    <property type="evidence" value="ECO:0007669"/>
    <property type="project" value="InterPro"/>
</dbReference>
<dbReference type="Gene3D" id="3.20.190.10">
    <property type="entry name" value="MutM-like, N-terminal"/>
    <property type="match status" value="1"/>
</dbReference>
<name>A0A857GKV5_9GAMM</name>